<name>A0A561U0W5_9PSEU</name>
<gene>
    <name evidence="4" type="ORF">FHU35_16291</name>
</gene>
<proteinExistence type="predicted"/>
<keyword evidence="2" id="KW-1133">Transmembrane helix</keyword>
<comment type="caution">
    <text evidence="4">The sequence shown here is derived from an EMBL/GenBank/DDBJ whole genome shotgun (WGS) entry which is preliminary data.</text>
</comment>
<sequence length="395" mass="41885">MNSTQQTGGFEATVRDFWATRPVRPSTGSKAAGVSAAIARRYGVDSILVRVGFVVLFCYGGAGLVLYMLGWLLFPKEAAPLPGQTTPRREPTRTWVAVTLVLLLVPAMLWMINSIAVLGLAAGPISLYFLHRNQGDRQVTGTSDPPAQATPTGENTWVYPGTTAQQTPPSWDPLGAAPFAWDLPEPQEPEPPEPRARRFRWYNPLALLVAFVGATAVASLGAPGYFATATALGLLGVAMMIGAFLRVGRWPIVLAVPLALVALLSSVAHQYRIGDDLDLGDVQVAPVEITDVQPVYDRDAGTLDLDLSALRISTGDVVRTTASVGAGRVQIRVPSTVDVSAECEVEMGESICLNRHSNGQDVHQSITDLGPDGPGGGEIVLNATAGTGNVEVIRD</sequence>
<dbReference type="InterPro" id="IPR007168">
    <property type="entry name" value="Phageshock_PspC_N"/>
</dbReference>
<dbReference type="OrthoDB" id="3208990at2"/>
<dbReference type="RefSeq" id="WP_145744387.1">
    <property type="nucleotide sequence ID" value="NZ_VIWX01000006.1"/>
</dbReference>
<evidence type="ECO:0000313" key="4">
    <source>
        <dbReference type="EMBL" id="TWF93008.1"/>
    </source>
</evidence>
<feature type="transmembrane region" description="Helical" evidence="2">
    <location>
        <begin position="252"/>
        <end position="271"/>
    </location>
</feature>
<accession>A0A561U0W5</accession>
<evidence type="ECO:0000259" key="3">
    <source>
        <dbReference type="Pfam" id="PF04024"/>
    </source>
</evidence>
<feature type="compositionally biased region" description="Polar residues" evidence="1">
    <location>
        <begin position="138"/>
        <end position="155"/>
    </location>
</feature>
<dbReference type="Proteomes" id="UP000316184">
    <property type="component" value="Unassembled WGS sequence"/>
</dbReference>
<dbReference type="Pfam" id="PF04024">
    <property type="entry name" value="PspC"/>
    <property type="match status" value="1"/>
</dbReference>
<feature type="region of interest" description="Disordered" evidence="1">
    <location>
        <begin position="138"/>
        <end position="164"/>
    </location>
</feature>
<feature type="transmembrane region" description="Helical" evidence="2">
    <location>
        <begin position="201"/>
        <end position="219"/>
    </location>
</feature>
<feature type="transmembrane region" description="Helical" evidence="2">
    <location>
        <begin position="47"/>
        <end position="74"/>
    </location>
</feature>
<organism evidence="4 5">
    <name type="scientific">Saccharopolyspora dendranthemae</name>
    <dbReference type="NCBI Taxonomy" id="1181886"/>
    <lineage>
        <taxon>Bacteria</taxon>
        <taxon>Bacillati</taxon>
        <taxon>Actinomycetota</taxon>
        <taxon>Actinomycetes</taxon>
        <taxon>Pseudonocardiales</taxon>
        <taxon>Pseudonocardiaceae</taxon>
        <taxon>Saccharopolyspora</taxon>
    </lineage>
</organism>
<dbReference type="AlphaFoldDB" id="A0A561U0W5"/>
<evidence type="ECO:0000256" key="2">
    <source>
        <dbReference type="SAM" id="Phobius"/>
    </source>
</evidence>
<dbReference type="EMBL" id="VIWX01000006">
    <property type="protein sequence ID" value="TWF93008.1"/>
    <property type="molecule type" value="Genomic_DNA"/>
</dbReference>
<evidence type="ECO:0000313" key="5">
    <source>
        <dbReference type="Proteomes" id="UP000316184"/>
    </source>
</evidence>
<keyword evidence="2" id="KW-0472">Membrane</keyword>
<keyword evidence="2" id="KW-0812">Transmembrane</keyword>
<feature type="transmembrane region" description="Helical" evidence="2">
    <location>
        <begin position="94"/>
        <end position="122"/>
    </location>
</feature>
<feature type="domain" description="Phage shock protein PspC N-terminal" evidence="3">
    <location>
        <begin position="21"/>
        <end position="77"/>
    </location>
</feature>
<evidence type="ECO:0000256" key="1">
    <source>
        <dbReference type="SAM" id="MobiDB-lite"/>
    </source>
</evidence>
<keyword evidence="5" id="KW-1185">Reference proteome</keyword>
<reference evidence="4 5" key="1">
    <citation type="submission" date="2019-06" db="EMBL/GenBank/DDBJ databases">
        <title>Sequencing the genomes of 1000 actinobacteria strains.</title>
        <authorList>
            <person name="Klenk H.-P."/>
        </authorList>
    </citation>
    <scope>NUCLEOTIDE SEQUENCE [LARGE SCALE GENOMIC DNA]</scope>
    <source>
        <strain evidence="4 5">DSM 46699</strain>
    </source>
</reference>
<protein>
    <submittedName>
        <fullName evidence="4">Phage shock protein C (PspC) family protein</fullName>
    </submittedName>
</protein>